<dbReference type="GO" id="GO:0005654">
    <property type="term" value="C:nucleoplasm"/>
    <property type="evidence" value="ECO:0007669"/>
    <property type="project" value="TreeGrafter"/>
</dbReference>
<dbReference type="InterPro" id="IPR012677">
    <property type="entry name" value="Nucleotide-bd_a/b_plait_sf"/>
</dbReference>
<dbReference type="SUPFAM" id="SSF54928">
    <property type="entry name" value="RNA-binding domain, RBD"/>
    <property type="match status" value="1"/>
</dbReference>
<feature type="region of interest" description="Disordered" evidence="7">
    <location>
        <begin position="1"/>
        <end position="59"/>
    </location>
</feature>
<dbReference type="EMBL" id="JBGBPQ010000016">
    <property type="protein sequence ID" value="KAL1508394.1"/>
    <property type="molecule type" value="Genomic_DNA"/>
</dbReference>
<dbReference type="PANTHER" id="PTHR15481:SF0">
    <property type="entry name" value="LD23870P-RELATED"/>
    <property type="match status" value="1"/>
</dbReference>
<gene>
    <name evidence="9" type="ORF">AB1Y20_004504</name>
</gene>
<keyword evidence="10" id="KW-1185">Reference proteome</keyword>
<sequence length="194" mass="21605">MPAGSDSDSYSYYSDDYSRSPSPAPRRQKDRKPRRQGGRRASPPPRRNERERPQPPKSAVLHVRNLTRNVTADHLREIFGNFGSVKSVELAMDKVANVSKGFAYVEFASRDHAQEAIGSMDGGDVDGLKVHVGFVGQNNANKDPPPRRDRSPPRRSPPRRRSPSPRRASPPRGRPRDGRSRSRSGSSSSESYSD</sequence>
<reference evidence="9 10" key="1">
    <citation type="journal article" date="2024" name="Science">
        <title>Giant polyketide synthase enzymes in the biosynthesis of giant marine polyether toxins.</title>
        <authorList>
            <person name="Fallon T.R."/>
            <person name="Shende V.V."/>
            <person name="Wierzbicki I.H."/>
            <person name="Pendleton A.L."/>
            <person name="Watervoot N.F."/>
            <person name="Auber R.P."/>
            <person name="Gonzalez D.J."/>
            <person name="Wisecaver J.H."/>
            <person name="Moore B.S."/>
        </authorList>
    </citation>
    <scope>NUCLEOTIDE SEQUENCE [LARGE SCALE GENOMIC DNA]</scope>
    <source>
        <strain evidence="9 10">12B1</strain>
    </source>
</reference>
<feature type="region of interest" description="Disordered" evidence="7">
    <location>
        <begin position="135"/>
        <end position="194"/>
    </location>
</feature>
<keyword evidence="5" id="KW-0539">Nucleus</keyword>
<keyword evidence="3 6" id="KW-0694">RNA-binding</keyword>
<feature type="compositionally biased region" description="Low complexity" evidence="7">
    <location>
        <begin position="1"/>
        <end position="21"/>
    </location>
</feature>
<dbReference type="GO" id="GO:0003723">
    <property type="term" value="F:RNA binding"/>
    <property type="evidence" value="ECO:0007669"/>
    <property type="project" value="UniProtKB-UniRule"/>
</dbReference>
<dbReference type="GO" id="GO:0005737">
    <property type="term" value="C:cytoplasm"/>
    <property type="evidence" value="ECO:0007669"/>
    <property type="project" value="TreeGrafter"/>
</dbReference>
<name>A0AB34IXQ6_PRYPA</name>
<feature type="domain" description="RRM" evidence="8">
    <location>
        <begin position="59"/>
        <end position="137"/>
    </location>
</feature>
<comment type="caution">
    <text evidence="9">The sequence shown here is derived from an EMBL/GenBank/DDBJ whole genome shotgun (WGS) entry which is preliminary data.</text>
</comment>
<keyword evidence="4" id="KW-0508">mRNA splicing</keyword>
<dbReference type="AlphaFoldDB" id="A0AB34IXQ6"/>
<dbReference type="PROSITE" id="PS50102">
    <property type="entry name" value="RRM"/>
    <property type="match status" value="1"/>
</dbReference>
<evidence type="ECO:0000256" key="1">
    <source>
        <dbReference type="ARBA" id="ARBA00004123"/>
    </source>
</evidence>
<evidence type="ECO:0000259" key="8">
    <source>
        <dbReference type="PROSITE" id="PS50102"/>
    </source>
</evidence>
<dbReference type="CDD" id="cd12365">
    <property type="entry name" value="RRM_RNPS1"/>
    <property type="match status" value="1"/>
</dbReference>
<accession>A0AB34IXQ6</accession>
<evidence type="ECO:0000256" key="7">
    <source>
        <dbReference type="SAM" id="MobiDB-lite"/>
    </source>
</evidence>
<evidence type="ECO:0000256" key="6">
    <source>
        <dbReference type="PROSITE-ProRule" id="PRU00176"/>
    </source>
</evidence>
<evidence type="ECO:0000313" key="9">
    <source>
        <dbReference type="EMBL" id="KAL1508394.1"/>
    </source>
</evidence>
<comment type="subcellular location">
    <subcellularLocation>
        <location evidence="1">Nucleus</location>
    </subcellularLocation>
</comment>
<dbReference type="Pfam" id="PF00076">
    <property type="entry name" value="RRM_1"/>
    <property type="match status" value="1"/>
</dbReference>
<dbReference type="PANTHER" id="PTHR15481">
    <property type="entry name" value="RIBONUCLEIC ACID BINDING PROTEIN S1"/>
    <property type="match status" value="1"/>
</dbReference>
<proteinExistence type="predicted"/>
<keyword evidence="2" id="KW-0507">mRNA processing</keyword>
<dbReference type="Gene3D" id="3.30.70.330">
    <property type="match status" value="1"/>
</dbReference>
<dbReference type="InterPro" id="IPR034201">
    <property type="entry name" value="RNPS1_RRM"/>
</dbReference>
<evidence type="ECO:0000256" key="4">
    <source>
        <dbReference type="ARBA" id="ARBA00023187"/>
    </source>
</evidence>
<dbReference type="InterPro" id="IPR000504">
    <property type="entry name" value="RRM_dom"/>
</dbReference>
<feature type="compositionally biased region" description="Low complexity" evidence="7">
    <location>
        <begin position="183"/>
        <end position="194"/>
    </location>
</feature>
<protein>
    <recommendedName>
        <fullName evidence="8">RRM domain-containing protein</fullName>
    </recommendedName>
</protein>
<evidence type="ECO:0000256" key="3">
    <source>
        <dbReference type="ARBA" id="ARBA00022884"/>
    </source>
</evidence>
<dbReference type="InterPro" id="IPR035979">
    <property type="entry name" value="RBD_domain_sf"/>
</dbReference>
<evidence type="ECO:0000256" key="5">
    <source>
        <dbReference type="ARBA" id="ARBA00023242"/>
    </source>
</evidence>
<organism evidence="9 10">
    <name type="scientific">Prymnesium parvum</name>
    <name type="common">Toxic golden alga</name>
    <dbReference type="NCBI Taxonomy" id="97485"/>
    <lineage>
        <taxon>Eukaryota</taxon>
        <taxon>Haptista</taxon>
        <taxon>Haptophyta</taxon>
        <taxon>Prymnesiophyceae</taxon>
        <taxon>Prymnesiales</taxon>
        <taxon>Prymnesiaceae</taxon>
        <taxon>Prymnesium</taxon>
    </lineage>
</organism>
<dbReference type="Proteomes" id="UP001515480">
    <property type="component" value="Unassembled WGS sequence"/>
</dbReference>
<dbReference type="GO" id="GO:0061574">
    <property type="term" value="C:ASAP complex"/>
    <property type="evidence" value="ECO:0007669"/>
    <property type="project" value="TreeGrafter"/>
</dbReference>
<evidence type="ECO:0000313" key="10">
    <source>
        <dbReference type="Proteomes" id="UP001515480"/>
    </source>
</evidence>
<dbReference type="SMART" id="SM00360">
    <property type="entry name" value="RRM"/>
    <property type="match status" value="1"/>
</dbReference>
<evidence type="ECO:0000256" key="2">
    <source>
        <dbReference type="ARBA" id="ARBA00022664"/>
    </source>
</evidence>
<feature type="compositionally biased region" description="Basic residues" evidence="7">
    <location>
        <begin position="26"/>
        <end position="38"/>
    </location>
</feature>
<dbReference type="GO" id="GO:0000398">
    <property type="term" value="P:mRNA splicing, via spliceosome"/>
    <property type="evidence" value="ECO:0007669"/>
    <property type="project" value="TreeGrafter"/>
</dbReference>